<dbReference type="EMBL" id="AP013029">
    <property type="protein sequence ID" value="BAN59665.1"/>
    <property type="molecule type" value="Genomic_DNA"/>
</dbReference>
<evidence type="ECO:0000313" key="4">
    <source>
        <dbReference type="Proteomes" id="UP000014701"/>
    </source>
</evidence>
<name>S6BV38_9CAUD</name>
<evidence type="ECO:0000256" key="2">
    <source>
        <dbReference type="SAM" id="Phobius"/>
    </source>
</evidence>
<proteinExistence type="predicted"/>
<dbReference type="InterPro" id="IPR055818">
    <property type="entry name" value="DUF7394"/>
</dbReference>
<organism evidence="3 4">
    <name type="scientific">Bacillus phage phiNIT1</name>
    <dbReference type="NCBI Taxonomy" id="207656"/>
    <lineage>
        <taxon>Viruses</taxon>
        <taxon>Duplodnaviria</taxon>
        <taxon>Heunggongvirae</taxon>
        <taxon>Uroviricota</taxon>
        <taxon>Caudoviricetes</taxon>
        <taxon>Herelleviridae</taxon>
        <taxon>Bastillevirinae</taxon>
        <taxon>Nitunavirus</taxon>
        <taxon>Nitunavirus NIT1</taxon>
    </lineage>
</organism>
<dbReference type="OrthoDB" id="37478at10239"/>
<keyword evidence="2" id="KW-0812">Transmembrane</keyword>
<feature type="region of interest" description="Disordered" evidence="1">
    <location>
        <begin position="81"/>
        <end position="108"/>
    </location>
</feature>
<keyword evidence="2" id="KW-0472">Membrane</keyword>
<evidence type="ECO:0000256" key="1">
    <source>
        <dbReference type="SAM" id="MobiDB-lite"/>
    </source>
</evidence>
<dbReference type="Pfam" id="PF24126">
    <property type="entry name" value="DUF7394"/>
    <property type="match status" value="1"/>
</dbReference>
<dbReference type="Proteomes" id="UP000014701">
    <property type="component" value="Segment"/>
</dbReference>
<protein>
    <submittedName>
        <fullName evidence="3">Uncharacterized protein</fullName>
    </submittedName>
</protein>
<accession>S6BV38</accession>
<keyword evidence="4" id="KW-1185">Reference proteome</keyword>
<evidence type="ECO:0000313" key="3">
    <source>
        <dbReference type="EMBL" id="BAN59665.1"/>
    </source>
</evidence>
<dbReference type="RefSeq" id="YP_008318433.1">
    <property type="nucleotide sequence ID" value="NC_021856.1"/>
</dbReference>
<reference evidence="3 4" key="1">
    <citation type="submission" date="2013-02" db="EMBL/GenBank/DDBJ databases">
        <title>phiNIT1 genome sequensing.</title>
        <authorList>
            <person name="Ozaki T."/>
            <person name="Kaneko J."/>
        </authorList>
    </citation>
    <scope>NUCLEOTIDE SEQUENCE [LARGE SCALE GENOMIC DNA]</scope>
    <source>
        <strain evidence="3">PhiNIT1</strain>
    </source>
</reference>
<feature type="transmembrane region" description="Helical" evidence="2">
    <location>
        <begin position="46"/>
        <end position="70"/>
    </location>
</feature>
<gene>
    <name evidence="3" type="primary">orf108a</name>
</gene>
<dbReference type="GeneID" id="16511516"/>
<dbReference type="KEGG" id="vg:16511516"/>
<sequence length="108" mass="12232">MIDILHLLLVSGQRFRIKEHGRYLLSRVSMSDRISIIQGELKMTSIFLAVGGVAVVCSAGTGLAAALKWFHNYEPDVDKKKKTVRETRNPNRSRLDDLSKKVRTDNHL</sequence>
<keyword evidence="2" id="KW-1133">Transmembrane helix</keyword>